<evidence type="ECO:0000256" key="3">
    <source>
        <dbReference type="ARBA" id="ARBA00011060"/>
    </source>
</evidence>
<keyword evidence="7" id="KW-0137">Centromere</keyword>
<reference evidence="9" key="1">
    <citation type="submission" date="2018-11" db="EMBL/GenBank/DDBJ databases">
        <authorList>
            <person name="Alioto T."/>
            <person name="Alioto T."/>
        </authorList>
    </citation>
    <scope>NUCLEOTIDE SEQUENCE</scope>
</reference>
<organism evidence="9 10">
    <name type="scientific">Mytilus galloprovincialis</name>
    <name type="common">Mediterranean mussel</name>
    <dbReference type="NCBI Taxonomy" id="29158"/>
    <lineage>
        <taxon>Eukaryota</taxon>
        <taxon>Metazoa</taxon>
        <taxon>Spiralia</taxon>
        <taxon>Lophotrochozoa</taxon>
        <taxon>Mollusca</taxon>
        <taxon>Bivalvia</taxon>
        <taxon>Autobranchia</taxon>
        <taxon>Pteriomorphia</taxon>
        <taxon>Mytilida</taxon>
        <taxon>Mytiloidea</taxon>
        <taxon>Mytilidae</taxon>
        <taxon>Mytilinae</taxon>
        <taxon>Mytilus</taxon>
    </lineage>
</organism>
<dbReference type="InterPro" id="IPR025204">
    <property type="entry name" value="CENP-L"/>
</dbReference>
<comment type="similarity">
    <text evidence="3">Belongs to the CENP-L/IML3 family.</text>
</comment>
<keyword evidence="6" id="KW-0539">Nucleus</keyword>
<comment type="caution">
    <text evidence="9">The sequence shown here is derived from an EMBL/GenBank/DDBJ whole genome shotgun (WGS) entry which is preliminary data.</text>
</comment>
<protein>
    <recommendedName>
        <fullName evidence="4">Centromere protein L</fullName>
    </recommendedName>
</protein>
<dbReference type="Pfam" id="PF13092">
    <property type="entry name" value="CENP-L"/>
    <property type="match status" value="1"/>
</dbReference>
<evidence type="ECO:0000256" key="6">
    <source>
        <dbReference type="ARBA" id="ARBA00023242"/>
    </source>
</evidence>
<dbReference type="EMBL" id="UYJE01001181">
    <property type="protein sequence ID" value="VDH99768.1"/>
    <property type="molecule type" value="Genomic_DNA"/>
</dbReference>
<evidence type="ECO:0000256" key="7">
    <source>
        <dbReference type="ARBA" id="ARBA00023328"/>
    </source>
</evidence>
<keyword evidence="10" id="KW-1185">Reference proteome</keyword>
<keyword evidence="5" id="KW-0158">Chromosome</keyword>
<comment type="subcellular location">
    <subcellularLocation>
        <location evidence="2">Chromosome</location>
        <location evidence="2">Centromere</location>
    </subcellularLocation>
    <subcellularLocation>
        <location evidence="1">Nucleus</location>
    </subcellularLocation>
</comment>
<dbReference type="PANTHER" id="PTHR31740">
    <property type="entry name" value="CENTROMERE PROTEIN L"/>
    <property type="match status" value="1"/>
</dbReference>
<evidence type="ECO:0000256" key="8">
    <source>
        <dbReference type="SAM" id="MobiDB-lite"/>
    </source>
</evidence>
<evidence type="ECO:0000313" key="10">
    <source>
        <dbReference type="Proteomes" id="UP000596742"/>
    </source>
</evidence>
<evidence type="ECO:0000256" key="2">
    <source>
        <dbReference type="ARBA" id="ARBA00004584"/>
    </source>
</evidence>
<dbReference type="AlphaFoldDB" id="A0A8B6C5L5"/>
<evidence type="ECO:0000313" key="9">
    <source>
        <dbReference type="EMBL" id="VDH99768.1"/>
    </source>
</evidence>
<evidence type="ECO:0000256" key="4">
    <source>
        <dbReference type="ARBA" id="ARBA00016380"/>
    </source>
</evidence>
<dbReference type="GO" id="GO:0005634">
    <property type="term" value="C:nucleus"/>
    <property type="evidence" value="ECO:0007669"/>
    <property type="project" value="UniProtKB-SubCell"/>
</dbReference>
<proteinExistence type="inferred from homology"/>
<dbReference type="Proteomes" id="UP000596742">
    <property type="component" value="Unassembled WGS sequence"/>
</dbReference>
<feature type="region of interest" description="Disordered" evidence="8">
    <location>
        <begin position="1"/>
        <end position="78"/>
    </location>
</feature>
<evidence type="ECO:0000256" key="1">
    <source>
        <dbReference type="ARBA" id="ARBA00004123"/>
    </source>
</evidence>
<feature type="compositionally biased region" description="Basic and acidic residues" evidence="8">
    <location>
        <begin position="59"/>
        <end position="70"/>
    </location>
</feature>
<accession>A0A8B6C5L5</accession>
<dbReference type="GO" id="GO:0000775">
    <property type="term" value="C:chromosome, centromeric region"/>
    <property type="evidence" value="ECO:0007669"/>
    <property type="project" value="UniProtKB-SubCell"/>
</dbReference>
<dbReference type="OrthoDB" id="8864979at2759"/>
<sequence>MRGQDEVDNCTPSLSSRKQLFSNTASRRSSRRFTPYGRTPKSRQLKGKNHEILSNGTAERSRPRDRRSAVETDEEHESNLKGLTNKSWKLFKMTPLYKFNTESSQLKKYSSQLSAHIEAERQKGLFIDNATSSKAYISTYKGLRVSAADKEAVQILIKGRNRGGFGDETVLLTCLLCSVEMEHNPVEPKLRDKFAYYPLLMVKGLVSLTDGLITWMQSHFDCVITPMIFSAHDLAWMVAMWSGTTTEPVHKSKPVELLYKTPTDCKGIDKITFTIESTDVKDLWDRIHDDKGSEFSSEEVTMFINSLESHFHSLFRVKLSALQLYSVGTSLSYIGDVGRLKIFSADHVLWILRYLTVLSLEHFTQSCS</sequence>
<gene>
    <name evidence="9" type="ORF">MGAL_10B086630</name>
</gene>
<dbReference type="PANTHER" id="PTHR31740:SF2">
    <property type="entry name" value="CENTROMERE PROTEIN L"/>
    <property type="match status" value="1"/>
</dbReference>
<feature type="compositionally biased region" description="Polar residues" evidence="8">
    <location>
        <begin position="10"/>
        <end position="27"/>
    </location>
</feature>
<name>A0A8B6C5L5_MYTGA</name>
<evidence type="ECO:0000256" key="5">
    <source>
        <dbReference type="ARBA" id="ARBA00022454"/>
    </source>
</evidence>